<gene>
    <name evidence="2" type="ORF">PFBG_04475</name>
</gene>
<protein>
    <recommendedName>
        <fullName evidence="1">MINDY deubiquitinase domain-containing protein</fullName>
    </recommendedName>
</protein>
<evidence type="ECO:0000259" key="1">
    <source>
        <dbReference type="Pfam" id="PF04424"/>
    </source>
</evidence>
<accession>W7F7J9</accession>
<dbReference type="EMBL" id="KE123633">
    <property type="protein sequence ID" value="EUR66604.1"/>
    <property type="molecule type" value="Genomic_DNA"/>
</dbReference>
<sequence length="288" mass="34004">MLEKKEDNVQSCFFKENNKSNKLSSRIKKSQSFIKKEKNYNKLMLYNDLDAHNNIDAPKFPEDTLTNSNNLITNEYSEKNYEESNIKLNNIDDDNFTNNEFFIESNKIESIINEQGFDNYTDNNTEISENFIMKNYNTEINLTPYEVHEALIISEFLETHKTQLTKVGLKLLHETLNPNQLVAFFRNNHFNTLFKYENKLFILAADISFLHLSCTWELFDNVENDTSYYDNNFECLANQKTDKKDLNHSIIYSRNFDKSTARNNIYCLRSNATINNNKKKKKKKCTIM</sequence>
<dbReference type="GO" id="GO:1990380">
    <property type="term" value="F:K48-linked deubiquitinase activity"/>
    <property type="evidence" value="ECO:0007669"/>
    <property type="project" value="InterPro"/>
</dbReference>
<dbReference type="AlphaFoldDB" id="W7F7J9"/>
<dbReference type="GO" id="GO:0071944">
    <property type="term" value="C:cell periphery"/>
    <property type="evidence" value="ECO:0007669"/>
    <property type="project" value="TreeGrafter"/>
</dbReference>
<dbReference type="GO" id="GO:0016807">
    <property type="term" value="F:cysteine-type carboxypeptidase activity"/>
    <property type="evidence" value="ECO:0007669"/>
    <property type="project" value="TreeGrafter"/>
</dbReference>
<dbReference type="PANTHER" id="PTHR18063">
    <property type="entry name" value="NF-E2 INDUCIBLE PROTEIN"/>
    <property type="match status" value="1"/>
</dbReference>
<dbReference type="GO" id="GO:0004843">
    <property type="term" value="F:cysteine-type deubiquitinase activity"/>
    <property type="evidence" value="ECO:0007669"/>
    <property type="project" value="InterPro"/>
</dbReference>
<dbReference type="Proteomes" id="UP000030688">
    <property type="component" value="Unassembled WGS sequence"/>
</dbReference>
<evidence type="ECO:0000313" key="2">
    <source>
        <dbReference type="EMBL" id="EUR66604.1"/>
    </source>
</evidence>
<feature type="domain" description="MINDY deubiquitinase" evidence="1">
    <location>
        <begin position="139"/>
        <end position="233"/>
    </location>
</feature>
<evidence type="ECO:0000313" key="3">
    <source>
        <dbReference type="Proteomes" id="UP000030688"/>
    </source>
</evidence>
<dbReference type="Pfam" id="PF04424">
    <property type="entry name" value="MINDY_DUB"/>
    <property type="match status" value="1"/>
</dbReference>
<dbReference type="OrthoDB" id="10261212at2759"/>
<dbReference type="GO" id="GO:0005829">
    <property type="term" value="C:cytosol"/>
    <property type="evidence" value="ECO:0007669"/>
    <property type="project" value="TreeGrafter"/>
</dbReference>
<reference evidence="2 3" key="2">
    <citation type="submission" date="2013-02" db="EMBL/GenBank/DDBJ databases">
        <title>The Genome Sequence of Plasmodium falciparum 7G8.</title>
        <authorList>
            <consortium name="The Broad Institute Genome Sequencing Platform"/>
            <consortium name="The Broad Institute Genome Sequencing Center for Infectious Disease"/>
            <person name="Neafsey D."/>
            <person name="Cheeseman I."/>
            <person name="Volkman S."/>
            <person name="Adams J."/>
            <person name="Walker B."/>
            <person name="Young S.K."/>
            <person name="Zeng Q."/>
            <person name="Gargeya S."/>
            <person name="Fitzgerald M."/>
            <person name="Haas B."/>
            <person name="Abouelleil A."/>
            <person name="Alvarado L."/>
            <person name="Arachchi H.M."/>
            <person name="Berlin A.M."/>
            <person name="Chapman S.B."/>
            <person name="Dewar J."/>
            <person name="Goldberg J."/>
            <person name="Griggs A."/>
            <person name="Gujja S."/>
            <person name="Hansen M."/>
            <person name="Howarth C."/>
            <person name="Imamovic A."/>
            <person name="Larimer J."/>
            <person name="McCowan C."/>
            <person name="Murphy C."/>
            <person name="Neiman D."/>
            <person name="Pearson M."/>
            <person name="Priest M."/>
            <person name="Roberts A."/>
            <person name="Saif S."/>
            <person name="Shea T."/>
            <person name="Sisk P."/>
            <person name="Sykes S."/>
            <person name="Wortman J."/>
            <person name="Nusbaum C."/>
            <person name="Birren B."/>
        </authorList>
    </citation>
    <scope>NUCLEOTIDE SEQUENCE [LARGE SCALE GENOMIC DNA]</scope>
    <source>
        <strain evidence="2 3">7G8</strain>
    </source>
</reference>
<name>W7F7J9_PLAF8</name>
<reference evidence="3" key="1">
    <citation type="submission" date="2007-11" db="EMBL/GenBank/DDBJ databases">
        <authorList>
            <consortium name="The Broad Institute Genome Sequencing Platform"/>
            <person name="Volkman S.K."/>
            <person name="Daily J.P."/>
            <person name="Sarr O."/>
            <person name="Ndiaye D."/>
            <person name="Ndir O."/>
            <person name="Mboup S."/>
            <person name="Lukens A."/>
            <person name="Stange-Thomann N."/>
            <person name="Mauceli E."/>
            <person name="Gnerre S."/>
            <person name="Jaffe D."/>
            <person name="Zainoun J."/>
            <person name="Wiegand R.C."/>
            <person name="Birren B."/>
            <person name="Galagan J."/>
            <person name="Lander E."/>
            <person name="Wirth D.F."/>
        </authorList>
    </citation>
    <scope>NUCLEOTIDE SEQUENCE [LARGE SCALE GENOMIC DNA]</scope>
    <source>
        <strain evidence="3">7G8</strain>
    </source>
</reference>
<dbReference type="PANTHER" id="PTHR18063:SF6">
    <property type="entry name" value="UBIQUITIN CARBOXYL-TERMINAL HYDROLASE"/>
    <property type="match status" value="1"/>
</dbReference>
<dbReference type="InterPro" id="IPR007518">
    <property type="entry name" value="MINDY"/>
</dbReference>
<dbReference type="GO" id="GO:0071108">
    <property type="term" value="P:protein K48-linked deubiquitination"/>
    <property type="evidence" value="ECO:0007669"/>
    <property type="project" value="TreeGrafter"/>
</dbReference>
<organism evidence="2 3">
    <name type="scientific">Plasmodium falciparum (isolate 7G8)</name>
    <dbReference type="NCBI Taxonomy" id="57266"/>
    <lineage>
        <taxon>Eukaryota</taxon>
        <taxon>Sar</taxon>
        <taxon>Alveolata</taxon>
        <taxon>Apicomplexa</taxon>
        <taxon>Aconoidasida</taxon>
        <taxon>Haemosporida</taxon>
        <taxon>Plasmodiidae</taxon>
        <taxon>Plasmodium</taxon>
        <taxon>Plasmodium (Laverania)</taxon>
    </lineage>
</organism>
<proteinExistence type="predicted"/>
<dbReference type="InterPro" id="IPR033979">
    <property type="entry name" value="MINDY_domain"/>
</dbReference>